<dbReference type="PROSITE" id="PS50059">
    <property type="entry name" value="FKBP_PPIASE"/>
    <property type="match status" value="1"/>
</dbReference>
<evidence type="ECO:0000256" key="2">
    <source>
        <dbReference type="ARBA" id="ARBA00004496"/>
    </source>
</evidence>
<accession>A0A0K1ERX0</accession>
<evidence type="ECO:0000256" key="3">
    <source>
        <dbReference type="ARBA" id="ARBA00006577"/>
    </source>
</evidence>
<dbReference type="PANTHER" id="PTHR47861:SF3">
    <property type="entry name" value="FKBP-TYPE PEPTIDYL-PROLYL CIS-TRANS ISOMERASE SLYD"/>
    <property type="match status" value="1"/>
</dbReference>
<evidence type="ECO:0000313" key="13">
    <source>
        <dbReference type="EMBL" id="AKT43368.1"/>
    </source>
</evidence>
<evidence type="ECO:0000256" key="7">
    <source>
        <dbReference type="ARBA" id="ARBA00023235"/>
    </source>
</evidence>
<dbReference type="KEGG" id="ccro:CMC5_076000"/>
<dbReference type="InterPro" id="IPR001179">
    <property type="entry name" value="PPIase_FKBP_dom"/>
</dbReference>
<gene>
    <name evidence="13" type="ORF">CMC5_076000</name>
</gene>
<dbReference type="SUPFAM" id="SSF54534">
    <property type="entry name" value="FKBP-like"/>
    <property type="match status" value="1"/>
</dbReference>
<dbReference type="GO" id="GO:0042026">
    <property type="term" value="P:protein refolding"/>
    <property type="evidence" value="ECO:0007669"/>
    <property type="project" value="UniProtKB-ARBA"/>
</dbReference>
<evidence type="ECO:0000256" key="10">
    <source>
        <dbReference type="RuleBase" id="RU003915"/>
    </source>
</evidence>
<dbReference type="GO" id="GO:0003755">
    <property type="term" value="F:peptidyl-prolyl cis-trans isomerase activity"/>
    <property type="evidence" value="ECO:0007669"/>
    <property type="project" value="UniProtKB-UniRule"/>
</dbReference>
<dbReference type="AlphaFoldDB" id="A0A0K1ERX0"/>
<sequence length="176" mass="19071">MNTPAIGRDTVVTLAYVLLDERGDTVEQATTAEPLTYVHGYGQIVPGLETALVGMRAGEQREIVVQPEEAFGEHEKEGVFTVARDGFPNPESVQLGDEFIAPSPEGDEIAIRVIEILPDAFKVDTNHPLAGQTVRFQVEVCSVRPASAEELEEAQNEMDHEGDHDGACGCGHEHAH</sequence>
<evidence type="ECO:0000256" key="4">
    <source>
        <dbReference type="ARBA" id="ARBA00022490"/>
    </source>
</evidence>
<dbReference type="PANTHER" id="PTHR47861">
    <property type="entry name" value="FKBP-TYPE PEPTIDYL-PROLYL CIS-TRANS ISOMERASE SLYD"/>
    <property type="match status" value="1"/>
</dbReference>
<proteinExistence type="inferred from homology"/>
<evidence type="ECO:0000256" key="11">
    <source>
        <dbReference type="SAM" id="MobiDB-lite"/>
    </source>
</evidence>
<dbReference type="InterPro" id="IPR046357">
    <property type="entry name" value="PPIase_dom_sf"/>
</dbReference>
<dbReference type="Proteomes" id="UP000067626">
    <property type="component" value="Chromosome"/>
</dbReference>
<comment type="similarity">
    <text evidence="3 10">Belongs to the FKBP-type PPIase family.</text>
</comment>
<feature type="region of interest" description="Disordered" evidence="11">
    <location>
        <begin position="148"/>
        <end position="176"/>
    </location>
</feature>
<dbReference type="GO" id="GO:0005737">
    <property type="term" value="C:cytoplasm"/>
    <property type="evidence" value="ECO:0007669"/>
    <property type="project" value="UniProtKB-SubCell"/>
</dbReference>
<dbReference type="Pfam" id="PF00254">
    <property type="entry name" value="FKBP_C"/>
    <property type="match status" value="1"/>
</dbReference>
<evidence type="ECO:0000256" key="1">
    <source>
        <dbReference type="ARBA" id="ARBA00000971"/>
    </source>
</evidence>
<keyword evidence="4" id="KW-0963">Cytoplasm</keyword>
<keyword evidence="6" id="KW-0143">Chaperone</keyword>
<evidence type="ECO:0000256" key="9">
    <source>
        <dbReference type="PROSITE-ProRule" id="PRU00277"/>
    </source>
</evidence>
<evidence type="ECO:0000256" key="5">
    <source>
        <dbReference type="ARBA" id="ARBA00023110"/>
    </source>
</evidence>
<evidence type="ECO:0000256" key="8">
    <source>
        <dbReference type="ARBA" id="ARBA00037071"/>
    </source>
</evidence>
<name>A0A0K1ERX0_CHOCO</name>
<feature type="compositionally biased region" description="Basic and acidic residues" evidence="11">
    <location>
        <begin position="157"/>
        <end position="176"/>
    </location>
</feature>
<keyword evidence="7 9" id="KW-0413">Isomerase</keyword>
<comment type="function">
    <text evidence="8">Also involved in hydrogenase metallocenter assembly, probably by participating in the nickel insertion step. This function in hydrogenase biosynthesis requires chaperone activity and the presence of the metal-binding domain, but not PPIase activity.</text>
</comment>
<evidence type="ECO:0000313" key="14">
    <source>
        <dbReference type="Proteomes" id="UP000067626"/>
    </source>
</evidence>
<comment type="subcellular location">
    <subcellularLocation>
        <location evidence="2">Cytoplasm</location>
    </subcellularLocation>
</comment>
<dbReference type="EMBL" id="CP012159">
    <property type="protein sequence ID" value="AKT43368.1"/>
    <property type="molecule type" value="Genomic_DNA"/>
</dbReference>
<comment type="catalytic activity">
    <reaction evidence="1 9 10">
        <text>[protein]-peptidylproline (omega=180) = [protein]-peptidylproline (omega=0)</text>
        <dbReference type="Rhea" id="RHEA:16237"/>
        <dbReference type="Rhea" id="RHEA-COMP:10747"/>
        <dbReference type="Rhea" id="RHEA-COMP:10748"/>
        <dbReference type="ChEBI" id="CHEBI:83833"/>
        <dbReference type="ChEBI" id="CHEBI:83834"/>
        <dbReference type="EC" id="5.2.1.8"/>
    </reaction>
</comment>
<keyword evidence="14" id="KW-1185">Reference proteome</keyword>
<feature type="domain" description="PPIase FKBP-type" evidence="12">
    <location>
        <begin position="9"/>
        <end position="103"/>
    </location>
</feature>
<keyword evidence="5 9" id="KW-0697">Rotamase</keyword>
<dbReference type="OrthoDB" id="9808891at2"/>
<dbReference type="EC" id="5.2.1.8" evidence="10"/>
<dbReference type="Gene3D" id="3.10.50.40">
    <property type="match status" value="1"/>
</dbReference>
<evidence type="ECO:0000259" key="12">
    <source>
        <dbReference type="PROSITE" id="PS50059"/>
    </source>
</evidence>
<evidence type="ECO:0000256" key="6">
    <source>
        <dbReference type="ARBA" id="ARBA00023186"/>
    </source>
</evidence>
<reference evidence="13 14" key="1">
    <citation type="submission" date="2015-07" db="EMBL/GenBank/DDBJ databases">
        <title>Genome analysis of myxobacterium Chondromyces crocatus Cm c5 reveals a high potential for natural compound synthesis and the genetic basis for the loss of fruiting body formation.</title>
        <authorList>
            <person name="Zaburannyi N."/>
            <person name="Bunk B."/>
            <person name="Maier J."/>
            <person name="Overmann J."/>
            <person name="Mueller R."/>
        </authorList>
    </citation>
    <scope>NUCLEOTIDE SEQUENCE [LARGE SCALE GENOMIC DNA]</scope>
    <source>
        <strain evidence="13 14">Cm c5</strain>
    </source>
</reference>
<protein>
    <recommendedName>
        <fullName evidence="10">Peptidyl-prolyl cis-trans isomerase</fullName>
        <ecNumber evidence="10">5.2.1.8</ecNumber>
    </recommendedName>
</protein>
<dbReference type="STRING" id="52.CMC5_076000"/>
<organism evidence="13 14">
    <name type="scientific">Chondromyces crocatus</name>
    <dbReference type="NCBI Taxonomy" id="52"/>
    <lineage>
        <taxon>Bacteria</taxon>
        <taxon>Pseudomonadati</taxon>
        <taxon>Myxococcota</taxon>
        <taxon>Polyangia</taxon>
        <taxon>Polyangiales</taxon>
        <taxon>Polyangiaceae</taxon>
        <taxon>Chondromyces</taxon>
    </lineage>
</organism>